<dbReference type="RefSeq" id="WP_219079517.1">
    <property type="nucleotide sequence ID" value="NZ_JAHBBD010000001.1"/>
</dbReference>
<feature type="domain" description="HTH merR-type" evidence="1">
    <location>
        <begin position="51"/>
        <end position="120"/>
    </location>
</feature>
<dbReference type="CDD" id="cd01106">
    <property type="entry name" value="HTH_TipAL-Mta"/>
    <property type="match status" value="1"/>
</dbReference>
<dbReference type="PANTHER" id="PTHR30204">
    <property type="entry name" value="REDOX-CYCLING DRUG-SENSING TRANSCRIPTIONAL ACTIVATOR SOXR"/>
    <property type="match status" value="1"/>
</dbReference>
<dbReference type="SMART" id="SM00422">
    <property type="entry name" value="HTH_MERR"/>
    <property type="match status" value="1"/>
</dbReference>
<keyword evidence="3" id="KW-1185">Reference proteome</keyword>
<dbReference type="InterPro" id="IPR000551">
    <property type="entry name" value="MerR-type_HTH_dom"/>
</dbReference>
<name>A0ABS6W5Q9_9BIFI</name>
<accession>A0ABS6W5Q9</accession>
<protein>
    <submittedName>
        <fullName evidence="2">MerR family transcriptional regulator</fullName>
    </submittedName>
</protein>
<dbReference type="PROSITE" id="PS50937">
    <property type="entry name" value="HTH_MERR_2"/>
    <property type="match status" value="1"/>
</dbReference>
<dbReference type="PANTHER" id="PTHR30204:SF90">
    <property type="entry name" value="HTH-TYPE TRANSCRIPTIONAL ACTIVATOR MTA"/>
    <property type="match status" value="1"/>
</dbReference>
<evidence type="ECO:0000259" key="1">
    <source>
        <dbReference type="PROSITE" id="PS50937"/>
    </source>
</evidence>
<dbReference type="Pfam" id="PF07739">
    <property type="entry name" value="TipAS"/>
    <property type="match status" value="1"/>
</dbReference>
<evidence type="ECO:0000313" key="2">
    <source>
        <dbReference type="EMBL" id="MBW3081828.1"/>
    </source>
</evidence>
<proteinExistence type="predicted"/>
<dbReference type="Pfam" id="PF13411">
    <property type="entry name" value="MerR_1"/>
    <property type="match status" value="1"/>
</dbReference>
<organism evidence="2 3">
    <name type="scientific">Bifidobacterium phasiani</name>
    <dbReference type="NCBI Taxonomy" id="2834431"/>
    <lineage>
        <taxon>Bacteria</taxon>
        <taxon>Bacillati</taxon>
        <taxon>Actinomycetota</taxon>
        <taxon>Actinomycetes</taxon>
        <taxon>Bifidobacteriales</taxon>
        <taxon>Bifidobacteriaceae</taxon>
        <taxon>Bifidobacterium</taxon>
    </lineage>
</organism>
<dbReference type="EMBL" id="JAHBBD010000001">
    <property type="protein sequence ID" value="MBW3081828.1"/>
    <property type="molecule type" value="Genomic_DNA"/>
</dbReference>
<comment type="caution">
    <text evidence="2">The sequence shown here is derived from an EMBL/GenBank/DDBJ whole genome shotgun (WGS) entry which is preliminary data.</text>
</comment>
<dbReference type="InterPro" id="IPR012925">
    <property type="entry name" value="TipAS_dom"/>
</dbReference>
<dbReference type="Proteomes" id="UP000812844">
    <property type="component" value="Unassembled WGS sequence"/>
</dbReference>
<sequence>MTDGLEHAALERAGPLYRHALERIGVSCRLTRPLRKGLACDAKEVTAMERIYTIGELAELSGASVRTLRFYEEAGLLDPRRDPVNGYRLYDAGDVDRLQEILLLRGLGFAVRDIGPLLGMSAMERQAALDRHLDALREQRRRLDDLIAVAERTLTNMKGATTMTDRDKFRELRRGLIEDNERRYGAELRERYGDAAIDGINRKVLDMSEHDHETWRACDARIRSLLESSVRAGADPAGPEGARVCDLHRQWLGRTWPSYSAEAHRGLARMYVSDERFTAYYDRDVPGCATWLRDAIVAHAS</sequence>
<reference evidence="2 3" key="1">
    <citation type="submission" date="2021-05" db="EMBL/GenBank/DDBJ databases">
        <title>Phylogenetic classification of ten novel species belonging to the genus Bifidobacterium comprising B. colchicus sp. nov., B. abeli sp. nov., B. bicoloris sp. nov., B. guerezis sp. nov., B. rosaliae sp. nov., B. santillanensis sp. nov., B. argentati sp. nov., B. amazzoni sp. nov., B. pluviali sp. nov., and B. pinnaculum sp. nov.</title>
        <authorList>
            <person name="Lugli G.A."/>
            <person name="Ruiz Garcia L."/>
            <person name="Margolles A."/>
            <person name="Ventura M."/>
        </authorList>
    </citation>
    <scope>NUCLEOTIDE SEQUENCE [LARGE SCALE GENOMIC DNA]</scope>
    <source>
        <strain evidence="2 3">6T3</strain>
    </source>
</reference>
<gene>
    <name evidence="2" type="ORF">KIH73_00255</name>
</gene>
<dbReference type="InterPro" id="IPR047057">
    <property type="entry name" value="MerR_fam"/>
</dbReference>
<evidence type="ECO:0000313" key="3">
    <source>
        <dbReference type="Proteomes" id="UP000812844"/>
    </source>
</evidence>